<protein>
    <submittedName>
        <fullName evidence="2">Uncharacterized protein</fullName>
    </submittedName>
</protein>
<dbReference type="RefSeq" id="WP_182836339.1">
    <property type="nucleotide sequence ID" value="NZ_BAAABQ010000044.1"/>
</dbReference>
<proteinExistence type="predicted"/>
<dbReference type="EMBL" id="JACJID010000001">
    <property type="protein sequence ID" value="MBA8923708.1"/>
    <property type="molecule type" value="Genomic_DNA"/>
</dbReference>
<dbReference type="Proteomes" id="UP000517916">
    <property type="component" value="Unassembled WGS sequence"/>
</dbReference>
<keyword evidence="3" id="KW-1185">Reference proteome</keyword>
<sequence>MYGTFTTFRYPAITYASTAPLNSTAYNGTRMFTSNNLSTSFELGMGASFTDQGALVYQPYFWDYGPTSRYNPIGDVLFKPDDRLHSFMGMPHCTGCTTWDVFYDFNMIGTTQAGDTPTAHHVSTGWTLDGELANVSFPQTQNRIQYLDGNNTFQRFSIKDLTIRAPEGNCSPGADPKYCFRFTTGANVSPARTVISWDVSKDVVTPPRLSPRTAPTTTTTGAPSPVATRGYFNGVDQAQLSQCMHTAPDQCLTTVPGLSRCLQQRKACNSDGLDALHAREPVTRTAPMTVDQARIAATHFLHLTDTPANLTAVYDDQPPQPGDQADTAAAGTPSSDASTITVTAQGEVREPTDSRRHHRGAVIVFDRSHHQVVHACLGDTCATHP</sequence>
<comment type="caution">
    <text evidence="2">The sequence shown here is derived from an EMBL/GenBank/DDBJ whole genome shotgun (WGS) entry which is preliminary data.</text>
</comment>
<organism evidence="2 3">
    <name type="scientific">Kutzneria viridogrisea</name>
    <dbReference type="NCBI Taxonomy" id="47990"/>
    <lineage>
        <taxon>Bacteria</taxon>
        <taxon>Bacillati</taxon>
        <taxon>Actinomycetota</taxon>
        <taxon>Actinomycetes</taxon>
        <taxon>Pseudonocardiales</taxon>
        <taxon>Pseudonocardiaceae</taxon>
        <taxon>Kutzneria</taxon>
    </lineage>
</organism>
<feature type="region of interest" description="Disordered" evidence="1">
    <location>
        <begin position="206"/>
        <end position="228"/>
    </location>
</feature>
<evidence type="ECO:0000256" key="1">
    <source>
        <dbReference type="SAM" id="MobiDB-lite"/>
    </source>
</evidence>
<feature type="compositionally biased region" description="Polar residues" evidence="1">
    <location>
        <begin position="334"/>
        <end position="344"/>
    </location>
</feature>
<gene>
    <name evidence="2" type="ORF">BC739_000905</name>
</gene>
<feature type="region of interest" description="Disordered" evidence="1">
    <location>
        <begin position="313"/>
        <end position="357"/>
    </location>
</feature>
<accession>A0ABR6BA22</accession>
<reference evidence="2 3" key="1">
    <citation type="submission" date="2020-08" db="EMBL/GenBank/DDBJ databases">
        <title>Genomic Encyclopedia of Archaeal and Bacterial Type Strains, Phase II (KMG-II): from individual species to whole genera.</title>
        <authorList>
            <person name="Goeker M."/>
        </authorList>
    </citation>
    <scope>NUCLEOTIDE SEQUENCE [LARGE SCALE GENOMIC DNA]</scope>
    <source>
        <strain evidence="2 3">DSM 43850</strain>
    </source>
</reference>
<evidence type="ECO:0000313" key="3">
    <source>
        <dbReference type="Proteomes" id="UP000517916"/>
    </source>
</evidence>
<feature type="compositionally biased region" description="Low complexity" evidence="1">
    <location>
        <begin position="322"/>
        <end position="333"/>
    </location>
</feature>
<name>A0ABR6BA22_9PSEU</name>
<evidence type="ECO:0000313" key="2">
    <source>
        <dbReference type="EMBL" id="MBA8923708.1"/>
    </source>
</evidence>